<evidence type="ECO:0000313" key="3">
    <source>
        <dbReference type="Proteomes" id="UP000217154"/>
    </source>
</evidence>
<sequence>MSVEAVPGVVEIKAFVPAKDFALSIAFYQDLGFTLASNEDGIAYFFCGQSSFLLQDFYVQTHAENFMMHLLVDDALAWWARVQAQRLTERYAVQATPPAERPWGMVDFTLTDPSGVLWRIAHNIPRRG</sequence>
<dbReference type="InterPro" id="IPR029068">
    <property type="entry name" value="Glyas_Bleomycin-R_OHBP_Dase"/>
</dbReference>
<evidence type="ECO:0000259" key="1">
    <source>
        <dbReference type="Pfam" id="PF00903"/>
    </source>
</evidence>
<accession>A0A250DI70</accession>
<gene>
    <name evidence="2" type="ORF">CKY39_12595</name>
</gene>
<dbReference type="RefSeq" id="WP_095744693.1">
    <property type="nucleotide sequence ID" value="NZ_CP023284.1"/>
</dbReference>
<proteinExistence type="predicted"/>
<evidence type="ECO:0000313" key="2">
    <source>
        <dbReference type="EMBL" id="ATA53964.1"/>
    </source>
</evidence>
<dbReference type="Gene3D" id="3.10.180.10">
    <property type="entry name" value="2,3-Dihydroxybiphenyl 1,2-Dioxygenase, domain 1"/>
    <property type="match status" value="1"/>
</dbReference>
<protein>
    <submittedName>
        <fullName evidence="2">Glyoxalase</fullName>
    </submittedName>
</protein>
<dbReference type="Proteomes" id="UP000217154">
    <property type="component" value="Chromosome"/>
</dbReference>
<dbReference type="EMBL" id="CP023284">
    <property type="protein sequence ID" value="ATA53964.1"/>
    <property type="molecule type" value="Genomic_DNA"/>
</dbReference>
<feature type="domain" description="Glyoxalase/fosfomycin resistance/dioxygenase" evidence="1">
    <location>
        <begin position="16"/>
        <end position="120"/>
    </location>
</feature>
<organism evidence="2 3">
    <name type="scientific">Variovorax boronicumulans</name>
    <dbReference type="NCBI Taxonomy" id="436515"/>
    <lineage>
        <taxon>Bacteria</taxon>
        <taxon>Pseudomonadati</taxon>
        <taxon>Pseudomonadota</taxon>
        <taxon>Betaproteobacteria</taxon>
        <taxon>Burkholderiales</taxon>
        <taxon>Comamonadaceae</taxon>
        <taxon>Variovorax</taxon>
    </lineage>
</organism>
<dbReference type="SUPFAM" id="SSF54593">
    <property type="entry name" value="Glyoxalase/Bleomycin resistance protein/Dihydroxybiphenyl dioxygenase"/>
    <property type="match status" value="1"/>
</dbReference>
<dbReference type="AlphaFoldDB" id="A0A250DI70"/>
<dbReference type="CDD" id="cd08356">
    <property type="entry name" value="VOC_CChe_VCA0619_like"/>
    <property type="match status" value="1"/>
</dbReference>
<dbReference type="InterPro" id="IPR004360">
    <property type="entry name" value="Glyas_Fos-R_dOase_dom"/>
</dbReference>
<dbReference type="Pfam" id="PF00903">
    <property type="entry name" value="Glyoxalase"/>
    <property type="match status" value="1"/>
</dbReference>
<dbReference type="KEGG" id="vbo:CKY39_12595"/>
<name>A0A250DI70_9BURK</name>
<reference evidence="2 3" key="1">
    <citation type="submission" date="2017-09" db="EMBL/GenBank/DDBJ databases">
        <title>The diverse metabolic capabilities of V. boronicumulans make it an excellent choice for continued studies on novel biodegradation.</title>
        <authorList>
            <person name="Sun S."/>
        </authorList>
    </citation>
    <scope>NUCLEOTIDE SEQUENCE [LARGE SCALE GENOMIC DNA]</scope>
    <source>
        <strain evidence="2 3">J1</strain>
    </source>
</reference>